<dbReference type="Gene3D" id="3.20.20.80">
    <property type="entry name" value="Glycosidases"/>
    <property type="match status" value="1"/>
</dbReference>
<sequence>MNKIWYELDQNYYSNDNDKNYSFEGIKNVIKYFKSLQIDFVIMQQILNTYDVPNAEIIKNNESQIGSISKLRDLLKELKDNEIFPIMKFDLEKLKIAVNSYENLNKYLNNQLVVSRQNSSVGFLNNNLNDHKYITQSYFIKTNSNDFEKAWSANNSMDELKILLKFYKKIGFKGIVFHNFESIYPIDSKTNNVNSKTIAQLKTIYQMCKEIDREFLIVLETKNELKNSIVPLDKDREKFYDFIINNSLAEINKTTKFDIGLHVDVSKRNLSKMIEKTLNQNNNIFALQSVNSGRINSNWGDDYIFWEESAKSLIMLNLVHLHDKKIFSGQEVGLLNLNKSFFDKIKDFEVNEQKHKLADSGISVDRFNYSFVTLNPLNLKYPFLWSKEQQTDFDKYLDYKYETNVKSQWNNNYSVLNFYKKVSHIYKNDSFVTMLKTAKYKINHPKFNNTIIDYSIVSPKFTIRIFLNLSYEFIKVRLPKKYKVILSSYQSKKYIKKIRELDPYESIIILENPKNVEDDFIVSLFEM</sequence>
<dbReference type="RefSeq" id="WP_094254379.1">
    <property type="nucleotide sequence ID" value="NZ_NNCE01000001.1"/>
</dbReference>
<dbReference type="Proteomes" id="UP000295518">
    <property type="component" value="Unassembled WGS sequence"/>
</dbReference>
<dbReference type="EMBL" id="SNWN01000009">
    <property type="protein sequence ID" value="TDO21108.1"/>
    <property type="molecule type" value="Genomic_DNA"/>
</dbReference>
<comment type="caution">
    <text evidence="2">The sequence shown here is derived from an EMBL/GenBank/DDBJ whole genome shotgun (WGS) entry which is preliminary data.</text>
</comment>
<dbReference type="SUPFAM" id="SSF51445">
    <property type="entry name" value="(Trans)glycosidases"/>
    <property type="match status" value="1"/>
</dbReference>
<dbReference type="InterPro" id="IPR017853">
    <property type="entry name" value="GH"/>
</dbReference>
<dbReference type="Pfam" id="PF00128">
    <property type="entry name" value="Alpha-amylase"/>
    <property type="match status" value="1"/>
</dbReference>
<evidence type="ECO:0000259" key="1">
    <source>
        <dbReference type="Pfam" id="PF00128"/>
    </source>
</evidence>
<evidence type="ECO:0000313" key="2">
    <source>
        <dbReference type="EMBL" id="TDO21108.1"/>
    </source>
</evidence>
<accession>A0A4R6IH27</accession>
<dbReference type="InterPro" id="IPR006047">
    <property type="entry name" value="GH13_cat_dom"/>
</dbReference>
<feature type="domain" description="Glycosyl hydrolase family 13 catalytic" evidence="1">
    <location>
        <begin position="134"/>
        <end position="430"/>
    </location>
</feature>
<organism evidence="2 3">
    <name type="scientific">Mycoplasma testudineum</name>
    <dbReference type="NCBI Taxonomy" id="244584"/>
    <lineage>
        <taxon>Bacteria</taxon>
        <taxon>Bacillati</taxon>
        <taxon>Mycoplasmatota</taxon>
        <taxon>Mollicutes</taxon>
        <taxon>Mycoplasmataceae</taxon>
        <taxon>Mycoplasma</taxon>
    </lineage>
</organism>
<reference evidence="2 3" key="1">
    <citation type="submission" date="2019-03" db="EMBL/GenBank/DDBJ databases">
        <title>Genomic Encyclopedia of Archaeal and Bacterial Type Strains, Phase II (KMG-II): from individual species to whole genera.</title>
        <authorList>
            <person name="Goeker M."/>
        </authorList>
    </citation>
    <scope>NUCLEOTIDE SEQUENCE [LARGE SCALE GENOMIC DNA]</scope>
    <source>
        <strain evidence="2 3">ATCC 700618</strain>
    </source>
</reference>
<evidence type="ECO:0000313" key="3">
    <source>
        <dbReference type="Proteomes" id="UP000295518"/>
    </source>
</evidence>
<dbReference type="AlphaFoldDB" id="A0A4R6IH27"/>
<proteinExistence type="predicted"/>
<protein>
    <submittedName>
        <fullName evidence="2">Glucan 1,6-alpha-glucosidase</fullName>
    </submittedName>
</protein>
<name>A0A4R6IH27_9MOLU</name>
<keyword evidence="3" id="KW-1185">Reference proteome</keyword>
<dbReference type="OrthoDB" id="394145at2"/>
<gene>
    <name evidence="2" type="ORF">EI74_0128</name>
</gene>